<dbReference type="RefSeq" id="WP_138109907.1">
    <property type="nucleotide sequence ID" value="NZ_JRPR02000007.1"/>
</dbReference>
<dbReference type="Gene3D" id="1.10.10.60">
    <property type="entry name" value="Homeodomain-like"/>
    <property type="match status" value="1"/>
</dbReference>
<evidence type="ECO:0000313" key="2">
    <source>
        <dbReference type="Proteomes" id="UP000029733"/>
    </source>
</evidence>
<comment type="caution">
    <text evidence="1">The sequence shown here is derived from an EMBL/GenBank/DDBJ whole genome shotgun (WGS) entry which is preliminary data.</text>
</comment>
<reference evidence="1 2" key="1">
    <citation type="journal article" date="2014" name="Genome Announc.">
        <title>Draft genome sequences of eight enterohepatic helicobacter species isolated from both laboratory and wild rodents.</title>
        <authorList>
            <person name="Sheh A."/>
            <person name="Shen Z."/>
            <person name="Fox J.G."/>
        </authorList>
    </citation>
    <scope>NUCLEOTIDE SEQUENCE [LARGE SCALE GENOMIC DNA]</scope>
    <source>
        <strain evidence="1 2">MIT 09-6949</strain>
    </source>
</reference>
<dbReference type="AlphaFoldDB" id="A0A4U8T7Y9"/>
<keyword evidence="2" id="KW-1185">Reference proteome</keyword>
<organism evidence="1 2">
    <name type="scientific">Helicobacter jaachi</name>
    <dbReference type="NCBI Taxonomy" id="1677920"/>
    <lineage>
        <taxon>Bacteria</taxon>
        <taxon>Pseudomonadati</taxon>
        <taxon>Campylobacterota</taxon>
        <taxon>Epsilonproteobacteria</taxon>
        <taxon>Campylobacterales</taxon>
        <taxon>Helicobacteraceae</taxon>
        <taxon>Helicobacter</taxon>
    </lineage>
</organism>
<dbReference type="STRING" id="1677920.LS71_02630"/>
<gene>
    <name evidence="1" type="ORF">LS71_007875</name>
</gene>
<name>A0A4U8T7Y9_9HELI</name>
<dbReference type="OrthoDB" id="5329232at2"/>
<evidence type="ECO:0008006" key="3">
    <source>
        <dbReference type="Google" id="ProtNLM"/>
    </source>
</evidence>
<sequence length="78" mass="9034">MTKRDIAAFLGVDVQTLRNWKKTRPNLYKIIMQGLAIEEVIKESKQHYEKLAHLAESTQYTSKYASTPKLSPPQDKQE</sequence>
<dbReference type="Proteomes" id="UP000029733">
    <property type="component" value="Unassembled WGS sequence"/>
</dbReference>
<proteinExistence type="predicted"/>
<protein>
    <recommendedName>
        <fullName evidence="3">Transcriptional regulator</fullName>
    </recommendedName>
</protein>
<evidence type="ECO:0000313" key="1">
    <source>
        <dbReference type="EMBL" id="TLD95751.1"/>
    </source>
</evidence>
<accession>A0A4U8T7Y9</accession>
<dbReference type="EMBL" id="JRPR02000007">
    <property type="protein sequence ID" value="TLD95751.1"/>
    <property type="molecule type" value="Genomic_DNA"/>
</dbReference>